<dbReference type="EMBL" id="JAFNEN010003296">
    <property type="protein sequence ID" value="KAG8171991.1"/>
    <property type="molecule type" value="Genomic_DNA"/>
</dbReference>
<accession>A0AAV6TKH5</accession>
<evidence type="ECO:0000313" key="2">
    <source>
        <dbReference type="Proteomes" id="UP000827092"/>
    </source>
</evidence>
<protein>
    <submittedName>
        <fullName evidence="1">Uncharacterized protein</fullName>
    </submittedName>
</protein>
<keyword evidence="2" id="KW-1185">Reference proteome</keyword>
<comment type="caution">
    <text evidence="1">The sequence shown here is derived from an EMBL/GenBank/DDBJ whole genome shotgun (WGS) entry which is preliminary data.</text>
</comment>
<name>A0AAV6TKH5_9ARAC</name>
<dbReference type="AlphaFoldDB" id="A0AAV6TKH5"/>
<reference evidence="1 2" key="1">
    <citation type="journal article" date="2022" name="Nat. Ecol. Evol.">
        <title>A masculinizing supergene underlies an exaggerated male reproductive morph in a spider.</title>
        <authorList>
            <person name="Hendrickx F."/>
            <person name="De Corte Z."/>
            <person name="Sonet G."/>
            <person name="Van Belleghem S.M."/>
            <person name="Kostlbacher S."/>
            <person name="Vangestel C."/>
        </authorList>
    </citation>
    <scope>NUCLEOTIDE SEQUENCE [LARGE SCALE GENOMIC DNA]</scope>
    <source>
        <strain evidence="1">W744_W776</strain>
    </source>
</reference>
<dbReference type="Proteomes" id="UP000827092">
    <property type="component" value="Unassembled WGS sequence"/>
</dbReference>
<organism evidence="1 2">
    <name type="scientific">Oedothorax gibbosus</name>
    <dbReference type="NCBI Taxonomy" id="931172"/>
    <lineage>
        <taxon>Eukaryota</taxon>
        <taxon>Metazoa</taxon>
        <taxon>Ecdysozoa</taxon>
        <taxon>Arthropoda</taxon>
        <taxon>Chelicerata</taxon>
        <taxon>Arachnida</taxon>
        <taxon>Araneae</taxon>
        <taxon>Araneomorphae</taxon>
        <taxon>Entelegynae</taxon>
        <taxon>Araneoidea</taxon>
        <taxon>Linyphiidae</taxon>
        <taxon>Erigoninae</taxon>
        <taxon>Oedothorax</taxon>
    </lineage>
</organism>
<sequence length="67" mass="7407">MSVFILNIKIKRAFALLLYATVFVLAGAPGTSEVYHLTMYRPSQTTHLNLSSERIAPATREQARLAG</sequence>
<evidence type="ECO:0000313" key="1">
    <source>
        <dbReference type="EMBL" id="KAG8171991.1"/>
    </source>
</evidence>
<proteinExistence type="predicted"/>
<gene>
    <name evidence="1" type="ORF">JTE90_025227</name>
</gene>